<dbReference type="Gene3D" id="1.20.120.160">
    <property type="entry name" value="HPT domain"/>
    <property type="match status" value="1"/>
</dbReference>
<evidence type="ECO:0000313" key="22">
    <source>
        <dbReference type="Proteomes" id="UP000251617"/>
    </source>
</evidence>
<proteinExistence type="predicted"/>
<evidence type="ECO:0000256" key="3">
    <source>
        <dbReference type="ARBA" id="ARBA00012438"/>
    </source>
</evidence>
<evidence type="ECO:0000256" key="12">
    <source>
        <dbReference type="ARBA" id="ARBA00022840"/>
    </source>
</evidence>
<keyword evidence="12" id="KW-0067">ATP-binding</keyword>
<dbReference type="Gene3D" id="3.40.190.10">
    <property type="entry name" value="Periplasmic binding protein-like II"/>
    <property type="match status" value="4"/>
</dbReference>
<dbReference type="Gene3D" id="1.10.287.130">
    <property type="match status" value="1"/>
</dbReference>
<feature type="domain" description="HPt" evidence="20">
    <location>
        <begin position="992"/>
        <end position="1083"/>
    </location>
</feature>
<feature type="domain" description="Response regulatory" evidence="19">
    <location>
        <begin position="845"/>
        <end position="964"/>
    </location>
</feature>
<evidence type="ECO:0000256" key="9">
    <source>
        <dbReference type="ARBA" id="ARBA00022729"/>
    </source>
</evidence>
<dbReference type="InterPro" id="IPR001789">
    <property type="entry name" value="Sig_transdc_resp-reg_receiver"/>
</dbReference>
<dbReference type="Pfam" id="PF00497">
    <property type="entry name" value="SBP_bac_3"/>
    <property type="match status" value="2"/>
</dbReference>
<dbReference type="SMART" id="SM00387">
    <property type="entry name" value="HATPase_c"/>
    <property type="match status" value="1"/>
</dbReference>
<dbReference type="SUPFAM" id="SSF52172">
    <property type="entry name" value="CheY-like"/>
    <property type="match status" value="1"/>
</dbReference>
<dbReference type="EC" id="2.7.13.3" evidence="3"/>
<dbReference type="Proteomes" id="UP000251617">
    <property type="component" value="Chromosome"/>
</dbReference>
<dbReference type="GO" id="GO:0009927">
    <property type="term" value="F:histidine phosphotransfer kinase activity"/>
    <property type="evidence" value="ECO:0007669"/>
    <property type="project" value="TreeGrafter"/>
</dbReference>
<dbReference type="InterPro" id="IPR049871">
    <property type="entry name" value="BvgS-like_periplasmic2"/>
</dbReference>
<dbReference type="PANTHER" id="PTHR43047">
    <property type="entry name" value="TWO-COMPONENT HISTIDINE PROTEIN KINASE"/>
    <property type="match status" value="1"/>
</dbReference>
<keyword evidence="13" id="KW-1133">Transmembrane helix</keyword>
<dbReference type="GO" id="GO:0000155">
    <property type="term" value="F:phosphorelay sensor kinase activity"/>
    <property type="evidence" value="ECO:0007669"/>
    <property type="project" value="InterPro"/>
</dbReference>
<dbReference type="RefSeq" id="WP_112898368.1">
    <property type="nucleotide sequence ID" value="NZ_CP030750.1"/>
</dbReference>
<evidence type="ECO:0000256" key="5">
    <source>
        <dbReference type="ARBA" id="ARBA00022519"/>
    </source>
</evidence>
<dbReference type="InterPro" id="IPR036890">
    <property type="entry name" value="HATPase_C_sf"/>
</dbReference>
<dbReference type="SUPFAM" id="SSF47384">
    <property type="entry name" value="Homodimeric domain of signal transducing histidine kinase"/>
    <property type="match status" value="1"/>
</dbReference>
<evidence type="ECO:0000259" key="20">
    <source>
        <dbReference type="PROSITE" id="PS50894"/>
    </source>
</evidence>
<dbReference type="PROSITE" id="PS50894">
    <property type="entry name" value="HPT"/>
    <property type="match status" value="1"/>
</dbReference>
<organism evidence="21 22">
    <name type="scientific">Pseudomonas putida</name>
    <name type="common">Arthrobacter siderocapsulatus</name>
    <dbReference type="NCBI Taxonomy" id="303"/>
    <lineage>
        <taxon>Bacteria</taxon>
        <taxon>Pseudomonadati</taxon>
        <taxon>Pseudomonadota</taxon>
        <taxon>Gammaproteobacteria</taxon>
        <taxon>Pseudomonadales</taxon>
        <taxon>Pseudomonadaceae</taxon>
        <taxon>Pseudomonas</taxon>
    </lineage>
</organism>
<dbReference type="InterPro" id="IPR003661">
    <property type="entry name" value="HisK_dim/P_dom"/>
</dbReference>
<dbReference type="InterPro" id="IPR003594">
    <property type="entry name" value="HATPase_dom"/>
</dbReference>
<dbReference type="InterPro" id="IPR036641">
    <property type="entry name" value="HPT_dom_sf"/>
</dbReference>
<sequence length="1091" mass="119064">MRHTLGGLLLAAAALLVSGAVIGESEPRHLLARSISASVALPLSDSDRQWLRERKVLVLGSSRPDYPPFEINVSPNDYEGLSADYAGLIGEQLGMPIEVRRFASRTAAIEALHQGQIDLLGSSNGFEAADAKLSLSQTYADDLPVIVTRQDRPQLHSEDLAGLRLAMVDHYLPKTAVQALYPQAQLILYSSTYAGLSAVAQGDADAYIGDAISSDFAIGRAYQGLVRIDHFVQAPAGAFAFALDQHNTRLLSLVDQALQRITDSERLNILRRWSSGNTSLLLQRRLSTLTDEEQRWLARAPRIRVLINPSFAPITFNDTQQQPNGITLDVLKQITLRTGLRFDIVERNSVAAMVDEVARGDAQMVGALDYSPSRASRVRFTRPYLVSPNVQVVRHTSTQAGPQDAQRIALVRDGSQEVALRQRYPQAHVVEANNTLAMMESVAKGNADVALISNISASYYLTHVFKDRLRIAGLQDDSQTAIAFAVAPDLPQLQSIMDKALLSIPPEELDQLINRWRTSTIVSDSLWGNYRSLALQVLVLSAFLLAGVVFWNGYLRKLIHQRSEAQRALQAQLTLSRSLLEQLRQAKEDAERASQAKSSFLAIMSHEIRTPMNAVIGLLELALEDNRQGHSDPQGLQTAHDAALGLLDLIGDILDISRIESGHMVLQPVATDLVELVRSTVRAFEANAKVKGLTLQTRLPESPIWASVDPVRLRQVVSNLLSNAIKFTEQGQVEVGLIVQAHTKGVLQVELQVQDSGIGISEADQTKLFQAFAQLDGQRARHGAGLGLIISRTLCQLMGGVLQLQSLQGVGTRIDISLLLPSAEPLVAQPLPELLGDTTQAGPLHILVVDDYPANLMLLEKQLCTLGHKVRLAENGQTALALWQAEAFDLVITDCSMPVMDGHELTRRIRALERERGAQPCRILGVTANAQAEAKAQCLADGMDECLFKPIDLRTLKAHLPQAPTTEAAPPENAPPDSGFDIAQLRHLTQDDVELTRRLLEQLAQSTAQDLQALRELAPGHTSAQVKTLVHRIKGGARMLKVRGVVRDCETLEQALADGAPSDALLARLEANLQGLEHQLREGLNAIAGSN</sequence>
<dbReference type="SUPFAM" id="SSF53850">
    <property type="entry name" value="Periplasmic binding protein-like II"/>
    <property type="match status" value="2"/>
</dbReference>
<dbReference type="SUPFAM" id="SSF47226">
    <property type="entry name" value="Histidine-containing phosphotransfer domain, HPT domain"/>
    <property type="match status" value="1"/>
</dbReference>
<dbReference type="CDD" id="cd13705">
    <property type="entry name" value="PBP2_BvgS_D1"/>
    <property type="match status" value="1"/>
</dbReference>
<feature type="modified residue" description="Phosphohistidine" evidence="16">
    <location>
        <position position="1031"/>
    </location>
</feature>
<keyword evidence="10" id="KW-0547">Nucleotide-binding</keyword>
<keyword evidence="8" id="KW-0812">Transmembrane</keyword>
<evidence type="ECO:0000256" key="17">
    <source>
        <dbReference type="PROSITE-ProRule" id="PRU00169"/>
    </source>
</evidence>
<comment type="subcellular location">
    <subcellularLocation>
        <location evidence="2">Cell inner membrane</location>
        <topology evidence="2">Multi-pass membrane protein</topology>
    </subcellularLocation>
</comment>
<dbReference type="Pfam" id="PF02518">
    <property type="entry name" value="HATPase_c"/>
    <property type="match status" value="1"/>
</dbReference>
<dbReference type="AlphaFoldDB" id="A0AAD0PBT7"/>
<dbReference type="Gene3D" id="3.40.50.2300">
    <property type="match status" value="1"/>
</dbReference>
<name>A0AAD0PBT7_PSEPU</name>
<evidence type="ECO:0000256" key="14">
    <source>
        <dbReference type="ARBA" id="ARBA00023012"/>
    </source>
</evidence>
<evidence type="ECO:0000259" key="19">
    <source>
        <dbReference type="PROSITE" id="PS50110"/>
    </source>
</evidence>
<dbReference type="SMART" id="SM00062">
    <property type="entry name" value="PBPb"/>
    <property type="match status" value="2"/>
</dbReference>
<keyword evidence="15" id="KW-0472">Membrane</keyword>
<dbReference type="SMART" id="SM00448">
    <property type="entry name" value="REC"/>
    <property type="match status" value="1"/>
</dbReference>
<evidence type="ECO:0000256" key="10">
    <source>
        <dbReference type="ARBA" id="ARBA00022741"/>
    </source>
</evidence>
<evidence type="ECO:0000259" key="18">
    <source>
        <dbReference type="PROSITE" id="PS50109"/>
    </source>
</evidence>
<keyword evidence="4" id="KW-1003">Cell membrane</keyword>
<dbReference type="InterPro" id="IPR008207">
    <property type="entry name" value="Sig_transdc_His_kin_Hpt_dom"/>
</dbReference>
<dbReference type="CDD" id="cd00082">
    <property type="entry name" value="HisKA"/>
    <property type="match status" value="1"/>
</dbReference>
<accession>A0AAD0PBT7</accession>
<evidence type="ECO:0000256" key="1">
    <source>
        <dbReference type="ARBA" id="ARBA00000085"/>
    </source>
</evidence>
<dbReference type="CDD" id="cd13707">
    <property type="entry name" value="PBP2_BvgS_D2"/>
    <property type="match status" value="1"/>
</dbReference>
<dbReference type="CDD" id="cd16922">
    <property type="entry name" value="HATPase_EvgS-ArcB-TorS-like"/>
    <property type="match status" value="1"/>
</dbReference>
<feature type="modified residue" description="4-aspartylphosphate" evidence="17">
    <location>
        <position position="894"/>
    </location>
</feature>
<dbReference type="InterPro" id="IPR001638">
    <property type="entry name" value="Solute-binding_3/MltF_N"/>
</dbReference>
<evidence type="ECO:0000256" key="2">
    <source>
        <dbReference type="ARBA" id="ARBA00004429"/>
    </source>
</evidence>
<dbReference type="InterPro" id="IPR004358">
    <property type="entry name" value="Sig_transdc_His_kin-like_C"/>
</dbReference>
<dbReference type="Gene3D" id="3.30.565.10">
    <property type="entry name" value="Histidine kinase-like ATPase, C-terminal domain"/>
    <property type="match status" value="1"/>
</dbReference>
<evidence type="ECO:0000256" key="13">
    <source>
        <dbReference type="ARBA" id="ARBA00022989"/>
    </source>
</evidence>
<dbReference type="SMART" id="SM00388">
    <property type="entry name" value="HisKA"/>
    <property type="match status" value="1"/>
</dbReference>
<evidence type="ECO:0000256" key="11">
    <source>
        <dbReference type="ARBA" id="ARBA00022777"/>
    </source>
</evidence>
<keyword evidence="6 17" id="KW-0597">Phosphoprotein</keyword>
<dbReference type="CDD" id="cd17546">
    <property type="entry name" value="REC_hyHK_CKI1_RcsC-like"/>
    <property type="match status" value="1"/>
</dbReference>
<feature type="domain" description="Histidine kinase" evidence="18">
    <location>
        <begin position="603"/>
        <end position="822"/>
    </location>
</feature>
<evidence type="ECO:0000313" key="21">
    <source>
        <dbReference type="EMBL" id="AXA25204.1"/>
    </source>
</evidence>
<evidence type="ECO:0000256" key="8">
    <source>
        <dbReference type="ARBA" id="ARBA00022692"/>
    </source>
</evidence>
<evidence type="ECO:0000256" key="7">
    <source>
        <dbReference type="ARBA" id="ARBA00022679"/>
    </source>
</evidence>
<comment type="catalytic activity">
    <reaction evidence="1">
        <text>ATP + protein L-histidine = ADP + protein N-phospho-L-histidine.</text>
        <dbReference type="EC" id="2.7.13.3"/>
    </reaction>
</comment>
<gene>
    <name evidence="21" type="ORF">C1S65_14145</name>
</gene>
<keyword evidence="5" id="KW-0997">Cell inner membrane</keyword>
<evidence type="ECO:0000256" key="15">
    <source>
        <dbReference type="ARBA" id="ARBA00023136"/>
    </source>
</evidence>
<dbReference type="PRINTS" id="PR00344">
    <property type="entry name" value="BCTRLSENSOR"/>
</dbReference>
<dbReference type="Pfam" id="PF00512">
    <property type="entry name" value="HisKA"/>
    <property type="match status" value="1"/>
</dbReference>
<protein>
    <recommendedName>
        <fullName evidence="3">histidine kinase</fullName>
        <ecNumber evidence="3">2.7.13.3</ecNumber>
    </recommendedName>
</protein>
<keyword evidence="9" id="KW-0732">Signal</keyword>
<dbReference type="PROSITE" id="PS50110">
    <property type="entry name" value="RESPONSE_REGULATORY"/>
    <property type="match status" value="1"/>
</dbReference>
<keyword evidence="14" id="KW-0902">Two-component regulatory system</keyword>
<evidence type="ECO:0000256" key="6">
    <source>
        <dbReference type="ARBA" id="ARBA00022553"/>
    </source>
</evidence>
<dbReference type="Pfam" id="PF01627">
    <property type="entry name" value="Hpt"/>
    <property type="match status" value="1"/>
</dbReference>
<dbReference type="Pfam" id="PF00072">
    <property type="entry name" value="Response_reg"/>
    <property type="match status" value="1"/>
</dbReference>
<keyword evidence="7" id="KW-0808">Transferase</keyword>
<keyword evidence="11 21" id="KW-0418">Kinase</keyword>
<dbReference type="EMBL" id="CP030750">
    <property type="protein sequence ID" value="AXA25204.1"/>
    <property type="molecule type" value="Genomic_DNA"/>
</dbReference>
<dbReference type="SUPFAM" id="SSF55874">
    <property type="entry name" value="ATPase domain of HSP90 chaperone/DNA topoisomerase II/histidine kinase"/>
    <property type="match status" value="1"/>
</dbReference>
<dbReference type="InterPro" id="IPR049870">
    <property type="entry name" value="BvgS-like_periplasmic1"/>
</dbReference>
<dbReference type="InterPro" id="IPR036097">
    <property type="entry name" value="HisK_dim/P_sf"/>
</dbReference>
<dbReference type="InterPro" id="IPR005467">
    <property type="entry name" value="His_kinase_dom"/>
</dbReference>
<dbReference type="PANTHER" id="PTHR43047:SF72">
    <property type="entry name" value="OSMOSENSING HISTIDINE PROTEIN KINASE SLN1"/>
    <property type="match status" value="1"/>
</dbReference>
<evidence type="ECO:0000256" key="16">
    <source>
        <dbReference type="PROSITE-ProRule" id="PRU00110"/>
    </source>
</evidence>
<dbReference type="GO" id="GO:0005524">
    <property type="term" value="F:ATP binding"/>
    <property type="evidence" value="ECO:0007669"/>
    <property type="project" value="UniProtKB-KW"/>
</dbReference>
<dbReference type="InterPro" id="IPR011006">
    <property type="entry name" value="CheY-like_superfamily"/>
</dbReference>
<evidence type="ECO:0000256" key="4">
    <source>
        <dbReference type="ARBA" id="ARBA00022475"/>
    </source>
</evidence>
<dbReference type="PROSITE" id="PS50109">
    <property type="entry name" value="HIS_KIN"/>
    <property type="match status" value="1"/>
</dbReference>
<dbReference type="GO" id="GO:0005886">
    <property type="term" value="C:plasma membrane"/>
    <property type="evidence" value="ECO:0007669"/>
    <property type="project" value="UniProtKB-SubCell"/>
</dbReference>
<reference evidence="21 22" key="1">
    <citation type="submission" date="2018-06" db="EMBL/GenBank/DDBJ databases">
        <title>The genome of Pseudomonas putida NX-1, a lignin degrader.</title>
        <authorList>
            <person name="Xu Z."/>
        </authorList>
    </citation>
    <scope>NUCLEOTIDE SEQUENCE [LARGE SCALE GENOMIC DNA]</scope>
    <source>
        <strain evidence="21 22">NX-1</strain>
    </source>
</reference>